<evidence type="ECO:0008006" key="6">
    <source>
        <dbReference type="Google" id="ProtNLM"/>
    </source>
</evidence>
<dbReference type="GO" id="GO:0046872">
    <property type="term" value="F:metal ion binding"/>
    <property type="evidence" value="ECO:0007669"/>
    <property type="project" value="InterPro"/>
</dbReference>
<dbReference type="InterPro" id="IPR003735">
    <property type="entry name" value="Metal_Tscrpt_repr"/>
</dbReference>
<dbReference type="PANTHER" id="PTHR33677">
    <property type="entry name" value="TRANSCRIPTIONAL REPRESSOR FRMR-RELATED"/>
    <property type="match status" value="1"/>
</dbReference>
<dbReference type="EMBL" id="LLXS01000007">
    <property type="protein sequence ID" value="KRG44540.1"/>
    <property type="molecule type" value="Genomic_DNA"/>
</dbReference>
<keyword evidence="5" id="KW-1185">Reference proteome</keyword>
<dbReference type="Pfam" id="PF02583">
    <property type="entry name" value="Trns_repr_metal"/>
    <property type="match status" value="1"/>
</dbReference>
<dbReference type="InterPro" id="IPR038390">
    <property type="entry name" value="Metal_Tscrpt_repr_sf"/>
</dbReference>
<organism evidence="4 5">
    <name type="scientific">Stenotrophomonas pictorum JCM 9942</name>
    <dbReference type="NCBI Taxonomy" id="1236960"/>
    <lineage>
        <taxon>Bacteria</taxon>
        <taxon>Pseudomonadati</taxon>
        <taxon>Pseudomonadota</taxon>
        <taxon>Gammaproteobacteria</taxon>
        <taxon>Lysobacterales</taxon>
        <taxon>Lysobacteraceae</taxon>
        <taxon>Stenotrophomonas</taxon>
    </lineage>
</organism>
<accession>A0A0R0AHM9</accession>
<dbReference type="AlphaFoldDB" id="A0A0R0AHM9"/>
<dbReference type="CDD" id="cd10153">
    <property type="entry name" value="RcnR-FrmR-like_DUF156"/>
    <property type="match status" value="1"/>
</dbReference>
<dbReference type="RefSeq" id="WP_057505709.1">
    <property type="nucleotide sequence ID" value="NZ_LLXS01000007.1"/>
</dbReference>
<evidence type="ECO:0000313" key="4">
    <source>
        <dbReference type="EMBL" id="KRG44540.1"/>
    </source>
</evidence>
<comment type="caution">
    <text evidence="4">The sequence shown here is derived from an EMBL/GenBank/DDBJ whole genome shotgun (WGS) entry which is preliminary data.</text>
</comment>
<dbReference type="Proteomes" id="UP000050836">
    <property type="component" value="Unassembled WGS sequence"/>
</dbReference>
<dbReference type="PANTHER" id="PTHR33677:SF1">
    <property type="entry name" value="TRANSCRIPTIONAL REPRESSOR RCNR"/>
    <property type="match status" value="1"/>
</dbReference>
<keyword evidence="3" id="KW-0963">Cytoplasm</keyword>
<comment type="similarity">
    <text evidence="2">Belongs to the FrmR/RcnR family.</text>
</comment>
<sequence length="90" mass="9855">MAHIQRDRKKLLTRVRRIAGQVAALEQALETGDDCDAVLVQIAAAKGAMHGLMLEVMAGHLSDHLVAEPDQARREAEAAVLLDLLKRHAR</sequence>
<reference evidence="4 5" key="1">
    <citation type="submission" date="2015-10" db="EMBL/GenBank/DDBJ databases">
        <title>Genome sequencing and analysis of members of genus Stenotrophomonas.</title>
        <authorList>
            <person name="Patil P.P."/>
            <person name="Midha S."/>
            <person name="Patil P.B."/>
        </authorList>
    </citation>
    <scope>NUCLEOTIDE SEQUENCE [LARGE SCALE GENOMIC DNA]</scope>
    <source>
        <strain evidence="4 5">JCM 9942</strain>
    </source>
</reference>
<proteinExistence type="inferred from homology"/>
<evidence type="ECO:0000313" key="5">
    <source>
        <dbReference type="Proteomes" id="UP000050836"/>
    </source>
</evidence>
<protein>
    <recommendedName>
        <fullName evidence="6">Transcriptional regulator</fullName>
    </recommendedName>
</protein>
<comment type="subcellular location">
    <subcellularLocation>
        <location evidence="1">Cytoplasm</location>
    </subcellularLocation>
</comment>
<evidence type="ECO:0000256" key="1">
    <source>
        <dbReference type="ARBA" id="ARBA00004496"/>
    </source>
</evidence>
<name>A0A0R0AHM9_9GAMM</name>
<dbReference type="GO" id="GO:0005737">
    <property type="term" value="C:cytoplasm"/>
    <property type="evidence" value="ECO:0007669"/>
    <property type="project" value="UniProtKB-SubCell"/>
</dbReference>
<dbReference type="GO" id="GO:0003677">
    <property type="term" value="F:DNA binding"/>
    <property type="evidence" value="ECO:0007669"/>
    <property type="project" value="InterPro"/>
</dbReference>
<evidence type="ECO:0000256" key="3">
    <source>
        <dbReference type="ARBA" id="ARBA00022490"/>
    </source>
</evidence>
<dbReference type="GO" id="GO:0045892">
    <property type="term" value="P:negative regulation of DNA-templated transcription"/>
    <property type="evidence" value="ECO:0007669"/>
    <property type="project" value="UniProtKB-ARBA"/>
</dbReference>
<evidence type="ECO:0000256" key="2">
    <source>
        <dbReference type="ARBA" id="ARBA00005260"/>
    </source>
</evidence>
<dbReference type="Gene3D" id="1.20.58.1000">
    <property type="entry name" value="Metal-sensitive repressor, helix protomer"/>
    <property type="match status" value="1"/>
</dbReference>
<gene>
    <name evidence="4" type="ORF">ARC78_05170</name>
</gene>